<name>A0ABX6IKE0_9ACTN</name>
<dbReference type="RefSeq" id="WP_213243935.1">
    <property type="nucleotide sequence ID" value="NZ_CP045806.1"/>
</dbReference>
<protein>
    <submittedName>
        <fullName evidence="1">Uncharacterized protein</fullName>
    </submittedName>
</protein>
<proteinExistence type="predicted"/>
<dbReference type="EMBL" id="CP045809">
    <property type="protein sequence ID" value="QHN35780.1"/>
    <property type="molecule type" value="Genomic_DNA"/>
</dbReference>
<keyword evidence="2" id="KW-1185">Reference proteome</keyword>
<accession>A0ABX6IKE0</accession>
<sequence>MLGPRLRALAAAELTSLLRDSTNDEPVAGGDAAPASAADDDGFTDLLAGLDDLLKGDH</sequence>
<evidence type="ECO:0000313" key="1">
    <source>
        <dbReference type="EMBL" id="QHN35780.1"/>
    </source>
</evidence>
<organism evidence="1 2">
    <name type="scientific">Gordonia pseudamarae</name>
    <dbReference type="NCBI Taxonomy" id="2831662"/>
    <lineage>
        <taxon>Bacteria</taxon>
        <taxon>Bacillati</taxon>
        <taxon>Actinomycetota</taxon>
        <taxon>Actinomycetes</taxon>
        <taxon>Mycobacteriales</taxon>
        <taxon>Gordoniaceae</taxon>
        <taxon>Gordonia</taxon>
    </lineage>
</organism>
<reference evidence="1" key="1">
    <citation type="journal article" date="2021" name="Nat. Microbiol.">
        <title>Cocultivation of an ultrasmall environmental parasitic bacterium with lytic ability against bacteria associated with wastewater foams.</title>
        <authorList>
            <person name="Batinovic S."/>
            <person name="Rose J.J.A."/>
            <person name="Ratcliffe J."/>
            <person name="Seviour R.J."/>
            <person name="Petrovski S."/>
        </authorList>
    </citation>
    <scope>NUCLEOTIDE SEQUENCE</scope>
    <source>
        <strain evidence="1">CON9</strain>
    </source>
</reference>
<evidence type="ECO:0000313" key="2">
    <source>
        <dbReference type="Proteomes" id="UP001059836"/>
    </source>
</evidence>
<dbReference type="Proteomes" id="UP001059836">
    <property type="component" value="Chromosome"/>
</dbReference>
<gene>
    <name evidence="1" type="ORF">GII31_13775</name>
</gene>